<dbReference type="PANTHER" id="PTHR33221:SF15">
    <property type="entry name" value="HTH-TYPE TRANSCRIPTIONAL REGULATOR YWGB-RELATED"/>
    <property type="match status" value="1"/>
</dbReference>
<dbReference type="GO" id="GO:0005829">
    <property type="term" value="C:cytosol"/>
    <property type="evidence" value="ECO:0007669"/>
    <property type="project" value="TreeGrafter"/>
</dbReference>
<gene>
    <name evidence="1" type="ORF">LFAB_13640</name>
</gene>
<accession>W6TBS7</accession>
<dbReference type="OrthoDB" id="213028at2"/>
<name>W6TBS7_9LACO</name>
<reference evidence="1 2" key="1">
    <citation type="journal article" date="2014" name="Genome Announc.">
        <title>Genome Sequence of Lactobacillus fabifermentans Strain T30PCM01, Isolated from Fermenting Grape Marc.</title>
        <authorList>
            <person name="Treu L."/>
            <person name="Vendramin V."/>
            <person name="Bovo B."/>
            <person name="Giacomini A."/>
            <person name="Corich V."/>
            <person name="Campanaro S."/>
        </authorList>
    </citation>
    <scope>NUCLEOTIDE SEQUENCE [LARGE SCALE GENOMIC DNA]</scope>
    <source>
        <strain evidence="1 2">T30PCM01</strain>
    </source>
</reference>
<protein>
    <submittedName>
        <fullName evidence="1">Transcriptional regulator</fullName>
    </submittedName>
</protein>
<dbReference type="GO" id="GO:0003700">
    <property type="term" value="F:DNA-binding transcription factor activity"/>
    <property type="evidence" value="ECO:0007669"/>
    <property type="project" value="TreeGrafter"/>
</dbReference>
<comment type="caution">
    <text evidence="1">The sequence shown here is derived from an EMBL/GenBank/DDBJ whole genome shotgun (WGS) entry which is preliminary data.</text>
</comment>
<dbReference type="InterPro" id="IPR036388">
    <property type="entry name" value="WH-like_DNA-bd_sf"/>
</dbReference>
<dbReference type="AlphaFoldDB" id="W6TBS7"/>
<dbReference type="EMBL" id="AWWK01000067">
    <property type="protein sequence ID" value="ETY73160.1"/>
    <property type="molecule type" value="Genomic_DNA"/>
</dbReference>
<organism evidence="1 2">
    <name type="scientific">Lactiplantibacillus fabifermentans T30PCM01</name>
    <dbReference type="NCBI Taxonomy" id="1400520"/>
    <lineage>
        <taxon>Bacteria</taxon>
        <taxon>Bacillati</taxon>
        <taxon>Bacillota</taxon>
        <taxon>Bacilli</taxon>
        <taxon>Lactobacillales</taxon>
        <taxon>Lactobacillaceae</taxon>
        <taxon>Lactiplantibacillus</taxon>
    </lineage>
</organism>
<dbReference type="RefSeq" id="WP_024625071.1">
    <property type="nucleotide sequence ID" value="NZ_KK036517.1"/>
</dbReference>
<proteinExistence type="predicted"/>
<dbReference type="Pfam" id="PF02082">
    <property type="entry name" value="Rrf2"/>
    <property type="match status" value="1"/>
</dbReference>
<dbReference type="STRING" id="1400520.LFAB_13640"/>
<dbReference type="Proteomes" id="UP000019247">
    <property type="component" value="Unassembled WGS sequence"/>
</dbReference>
<dbReference type="InterPro" id="IPR000944">
    <property type="entry name" value="Tscrpt_reg_Rrf2"/>
</dbReference>
<dbReference type="InterPro" id="IPR030489">
    <property type="entry name" value="TR_Rrf2-type_CS"/>
</dbReference>
<dbReference type="PANTHER" id="PTHR33221">
    <property type="entry name" value="WINGED HELIX-TURN-HELIX TRANSCRIPTIONAL REGULATOR, RRF2 FAMILY"/>
    <property type="match status" value="1"/>
</dbReference>
<dbReference type="Gene3D" id="1.10.10.10">
    <property type="entry name" value="Winged helix-like DNA-binding domain superfamily/Winged helix DNA-binding domain"/>
    <property type="match status" value="1"/>
</dbReference>
<dbReference type="PATRIC" id="fig|1400520.3.peg.2672"/>
<evidence type="ECO:0000313" key="2">
    <source>
        <dbReference type="Proteomes" id="UP000019247"/>
    </source>
</evidence>
<sequence>MPANNVHLGPPRLRTAIQAVVWLGKSGSVISSSMIASRVKTHATFVRRIMTSLSKAGIVESKGGREGGYYLEKSPSDITLADIYRAVAHDVSPKKIDVEFDYPEDEERLDVEQFNQSMENILAKAEEQAIEYLGNYTVAQLMDDIKMI</sequence>
<dbReference type="InterPro" id="IPR036390">
    <property type="entry name" value="WH_DNA-bd_sf"/>
</dbReference>
<dbReference type="HOGENOM" id="CLU_107144_4_3_9"/>
<dbReference type="PROSITE" id="PS51197">
    <property type="entry name" value="HTH_RRF2_2"/>
    <property type="match status" value="1"/>
</dbReference>
<evidence type="ECO:0000313" key="1">
    <source>
        <dbReference type="EMBL" id="ETY73160.1"/>
    </source>
</evidence>
<dbReference type="SUPFAM" id="SSF46785">
    <property type="entry name" value="Winged helix' DNA-binding domain"/>
    <property type="match status" value="1"/>
</dbReference>
<dbReference type="PROSITE" id="PS01332">
    <property type="entry name" value="HTH_RRF2_1"/>
    <property type="match status" value="1"/>
</dbReference>
<dbReference type="eggNOG" id="COG1959">
    <property type="taxonomic scope" value="Bacteria"/>
</dbReference>